<reference evidence="2 3" key="1">
    <citation type="submission" date="2016-05" db="EMBL/GenBank/DDBJ databases">
        <title>Genome sequencing of Acetobacter pasteurianus strain SRCM100623.</title>
        <authorList>
            <person name="Song Y.R."/>
        </authorList>
    </citation>
    <scope>NUCLEOTIDE SEQUENCE [LARGE SCALE GENOMIC DNA]</scope>
    <source>
        <strain evidence="2 3">SRCM100623</strain>
    </source>
</reference>
<accession>A0A1A0D9D9</accession>
<dbReference type="OrthoDB" id="7226315at2"/>
<dbReference type="PATRIC" id="fig|438.15.peg.2355"/>
<organism evidence="2 3">
    <name type="scientific">Acetobacter pasteurianus</name>
    <name type="common">Acetobacter turbidans</name>
    <dbReference type="NCBI Taxonomy" id="438"/>
    <lineage>
        <taxon>Bacteria</taxon>
        <taxon>Pseudomonadati</taxon>
        <taxon>Pseudomonadota</taxon>
        <taxon>Alphaproteobacteria</taxon>
        <taxon>Acetobacterales</taxon>
        <taxon>Acetobacteraceae</taxon>
        <taxon>Acetobacter</taxon>
    </lineage>
</organism>
<dbReference type="EMBL" id="LYUD01000111">
    <property type="protein sequence ID" value="OAZ71202.1"/>
    <property type="molecule type" value="Genomic_DNA"/>
</dbReference>
<dbReference type="AlphaFoldDB" id="A0A1A0D9D9"/>
<evidence type="ECO:0000256" key="1">
    <source>
        <dbReference type="SAM" id="MobiDB-lite"/>
    </source>
</evidence>
<evidence type="ECO:0000313" key="3">
    <source>
        <dbReference type="Proteomes" id="UP000093796"/>
    </source>
</evidence>
<evidence type="ECO:0000313" key="2">
    <source>
        <dbReference type="EMBL" id="OAZ71202.1"/>
    </source>
</evidence>
<feature type="compositionally biased region" description="Basic and acidic residues" evidence="1">
    <location>
        <begin position="16"/>
        <end position="41"/>
    </location>
</feature>
<feature type="region of interest" description="Disordered" evidence="1">
    <location>
        <begin position="1"/>
        <end position="43"/>
    </location>
</feature>
<dbReference type="Proteomes" id="UP000093796">
    <property type="component" value="Unassembled WGS sequence"/>
</dbReference>
<comment type="caution">
    <text evidence="2">The sequence shown here is derived from an EMBL/GenBank/DDBJ whole genome shotgun (WGS) entry which is preliminary data.</text>
</comment>
<dbReference type="RefSeq" id="WP_064776274.1">
    <property type="nucleotide sequence ID" value="NZ_LYUD01000111.1"/>
</dbReference>
<gene>
    <name evidence="2" type="ORF">SRCM100623_02119</name>
</gene>
<proteinExistence type="predicted"/>
<sequence>MRTPFVKNQASSAVSKTEKKVGQNVADDKAVGEDSLPENKKLQNKMVKNKTLLEEKALSTALRTRKSLFRK</sequence>
<protein>
    <submittedName>
        <fullName evidence="2">Uncharacterized protein</fullName>
    </submittedName>
</protein>
<feature type="compositionally biased region" description="Polar residues" evidence="1">
    <location>
        <begin position="1"/>
        <end position="15"/>
    </location>
</feature>
<name>A0A1A0D9D9_ACEPA</name>